<protein>
    <submittedName>
        <fullName evidence="7">Uncharacterized protein</fullName>
    </submittedName>
</protein>
<feature type="region of interest" description="Disordered" evidence="5">
    <location>
        <begin position="90"/>
        <end position="143"/>
    </location>
</feature>
<sequence length="143" mass="16261">MKSKELKRVNPYHHRVNFLLQASKLLSENVGENQTENRRNTINIGQFYGQSVKLVARKSLTKTDANFKRNFCKKCGNFLTSTSAISGVEMKWKSKKRKPKGSPPMPTLQVRCSQCGDEKNLTVKFGSSLPRNNQNDTTNDDHN</sequence>
<dbReference type="Proteomes" id="UP000887565">
    <property type="component" value="Unplaced"/>
</dbReference>
<reference evidence="7" key="1">
    <citation type="submission" date="2022-11" db="UniProtKB">
        <authorList>
            <consortium name="WormBaseParasite"/>
        </authorList>
    </citation>
    <scope>IDENTIFICATION</scope>
</reference>
<name>A0A915K009_ROMCU</name>
<keyword evidence="2" id="KW-0479">Metal-binding</keyword>
<dbReference type="GO" id="GO:0046872">
    <property type="term" value="F:metal ion binding"/>
    <property type="evidence" value="ECO:0007669"/>
    <property type="project" value="UniProtKB-KW"/>
</dbReference>
<evidence type="ECO:0000256" key="4">
    <source>
        <dbReference type="ARBA" id="ARBA00038402"/>
    </source>
</evidence>
<dbReference type="WBParaSite" id="nRc.2.0.1.t31545-RA">
    <property type="protein sequence ID" value="nRc.2.0.1.t31545-RA"/>
    <property type="gene ID" value="nRc.2.0.1.g31545"/>
</dbReference>
<keyword evidence="3" id="KW-0862">Zinc</keyword>
<dbReference type="GO" id="GO:0005655">
    <property type="term" value="C:nucleolar ribonuclease P complex"/>
    <property type="evidence" value="ECO:0007669"/>
    <property type="project" value="TreeGrafter"/>
</dbReference>
<keyword evidence="1" id="KW-0819">tRNA processing</keyword>
<accession>A0A915K009</accession>
<evidence type="ECO:0000256" key="2">
    <source>
        <dbReference type="ARBA" id="ARBA00022723"/>
    </source>
</evidence>
<dbReference type="Pfam" id="PF04032">
    <property type="entry name" value="Rpr2"/>
    <property type="match status" value="1"/>
</dbReference>
<proteinExistence type="inferred from homology"/>
<evidence type="ECO:0000313" key="7">
    <source>
        <dbReference type="WBParaSite" id="nRc.2.0.1.t31545-RA"/>
    </source>
</evidence>
<dbReference type="GO" id="GO:0008033">
    <property type="term" value="P:tRNA processing"/>
    <property type="evidence" value="ECO:0007669"/>
    <property type="project" value="UniProtKB-KW"/>
</dbReference>
<evidence type="ECO:0000256" key="3">
    <source>
        <dbReference type="ARBA" id="ARBA00022833"/>
    </source>
</evidence>
<comment type="similarity">
    <text evidence="4">Belongs to the eukaryotic/archaeal RNase P protein component 4 family.</text>
</comment>
<dbReference type="PANTHER" id="PTHR14742:SF0">
    <property type="entry name" value="RIBONUCLEASE P PROTEIN SUBUNIT P21"/>
    <property type="match status" value="1"/>
</dbReference>
<organism evidence="6 7">
    <name type="scientific">Romanomermis culicivorax</name>
    <name type="common">Nematode worm</name>
    <dbReference type="NCBI Taxonomy" id="13658"/>
    <lineage>
        <taxon>Eukaryota</taxon>
        <taxon>Metazoa</taxon>
        <taxon>Ecdysozoa</taxon>
        <taxon>Nematoda</taxon>
        <taxon>Enoplea</taxon>
        <taxon>Dorylaimia</taxon>
        <taxon>Mermithida</taxon>
        <taxon>Mermithoidea</taxon>
        <taxon>Mermithidae</taxon>
        <taxon>Romanomermis</taxon>
    </lineage>
</organism>
<keyword evidence="6" id="KW-1185">Reference proteome</keyword>
<dbReference type="AlphaFoldDB" id="A0A915K009"/>
<dbReference type="InterPro" id="IPR007175">
    <property type="entry name" value="Rpr2/Snm1/Rpp21"/>
</dbReference>
<evidence type="ECO:0000313" key="6">
    <source>
        <dbReference type="Proteomes" id="UP000887565"/>
    </source>
</evidence>
<evidence type="ECO:0000256" key="1">
    <source>
        <dbReference type="ARBA" id="ARBA00022694"/>
    </source>
</evidence>
<dbReference type="PANTHER" id="PTHR14742">
    <property type="entry name" value="RIBONUCLEASE P SUBUNIT P21"/>
    <property type="match status" value="1"/>
</dbReference>
<evidence type="ECO:0000256" key="5">
    <source>
        <dbReference type="SAM" id="MobiDB-lite"/>
    </source>
</evidence>